<feature type="domain" description="Cyclodeaminase/cyclohydrolase" evidence="1">
    <location>
        <begin position="2"/>
        <end position="58"/>
    </location>
</feature>
<gene>
    <name evidence="2" type="ORF">MNBD_BACTEROID07-1330</name>
</gene>
<dbReference type="GO" id="GO:0030409">
    <property type="term" value="F:glutamate formimidoyltransferase activity"/>
    <property type="evidence" value="ECO:0007669"/>
    <property type="project" value="UniProtKB-EC"/>
</dbReference>
<dbReference type="Gene3D" id="1.20.120.680">
    <property type="entry name" value="Formiminotetrahydrofolate cyclodeaminase monomer, up-and-down helical bundle"/>
    <property type="match status" value="1"/>
</dbReference>
<sequence length="82" mass="8868">MAVMRAMAENGNPNSASDAGVGALCALTAVEGAYLNVKINAMSIMDKKFTDDMLIRAEEIAQKARSCRNMIMETVEQKINSL</sequence>
<evidence type="ECO:0000313" key="2">
    <source>
        <dbReference type="EMBL" id="VAW30410.1"/>
    </source>
</evidence>
<keyword evidence="2" id="KW-0808">Transferase</keyword>
<dbReference type="Pfam" id="PF04961">
    <property type="entry name" value="FTCD_C"/>
    <property type="match status" value="1"/>
</dbReference>
<reference evidence="2" key="1">
    <citation type="submission" date="2018-06" db="EMBL/GenBank/DDBJ databases">
        <authorList>
            <person name="Zhirakovskaya E."/>
        </authorList>
    </citation>
    <scope>NUCLEOTIDE SEQUENCE</scope>
</reference>
<dbReference type="InterPro" id="IPR036178">
    <property type="entry name" value="Formintransfe-cycloase-like_sf"/>
</dbReference>
<name>A0A3B0UMR4_9ZZZZ</name>
<dbReference type="EMBL" id="UOET01000510">
    <property type="protein sequence ID" value="VAW30410.1"/>
    <property type="molecule type" value="Genomic_DNA"/>
</dbReference>
<accession>A0A3B0UMR4</accession>
<proteinExistence type="predicted"/>
<protein>
    <submittedName>
        <fullName evidence="2">Glutamate formiminotransferase @ Glutamate formyltransferase</fullName>
        <ecNumber evidence="2">2.1.2.5</ecNumber>
    </submittedName>
</protein>
<dbReference type="InterPro" id="IPR007044">
    <property type="entry name" value="Cyclodeamin/CycHdrlase"/>
</dbReference>
<dbReference type="SUPFAM" id="SSF101262">
    <property type="entry name" value="Methenyltetrahydrofolate cyclohydrolase-like"/>
    <property type="match status" value="1"/>
</dbReference>
<evidence type="ECO:0000259" key="1">
    <source>
        <dbReference type="Pfam" id="PF04961"/>
    </source>
</evidence>
<dbReference type="AlphaFoldDB" id="A0A3B0UMR4"/>
<organism evidence="2">
    <name type="scientific">hydrothermal vent metagenome</name>
    <dbReference type="NCBI Taxonomy" id="652676"/>
    <lineage>
        <taxon>unclassified sequences</taxon>
        <taxon>metagenomes</taxon>
        <taxon>ecological metagenomes</taxon>
    </lineage>
</organism>
<dbReference type="EC" id="2.1.2.5" evidence="2"/>